<dbReference type="InterPro" id="IPR005702">
    <property type="entry name" value="Wzc-like_C"/>
</dbReference>
<keyword evidence="4" id="KW-0418">Kinase</keyword>
<keyword evidence="3" id="KW-0812">Transmembrane</keyword>
<keyword evidence="4" id="KW-0808">Transferase</keyword>
<feature type="transmembrane region" description="Helical" evidence="3">
    <location>
        <begin position="12"/>
        <end position="35"/>
    </location>
</feature>
<evidence type="ECO:0000256" key="3">
    <source>
        <dbReference type="SAM" id="Phobius"/>
    </source>
</evidence>
<dbReference type="GO" id="GO:0004713">
    <property type="term" value="F:protein tyrosine kinase activity"/>
    <property type="evidence" value="ECO:0007669"/>
    <property type="project" value="TreeGrafter"/>
</dbReference>
<dbReference type="AlphaFoldDB" id="A0A7K0J4C8"/>
<evidence type="ECO:0000313" key="5">
    <source>
        <dbReference type="Proteomes" id="UP000466104"/>
    </source>
</evidence>
<organism evidence="4 5">
    <name type="scientific">Cutibacterium porci</name>
    <dbReference type="NCBI Taxonomy" id="2605781"/>
    <lineage>
        <taxon>Bacteria</taxon>
        <taxon>Bacillati</taxon>
        <taxon>Actinomycetota</taxon>
        <taxon>Actinomycetes</taxon>
        <taxon>Propionibacteriales</taxon>
        <taxon>Propionibacteriaceae</taxon>
        <taxon>Cutibacterium</taxon>
    </lineage>
</organism>
<evidence type="ECO:0000256" key="1">
    <source>
        <dbReference type="ARBA" id="ARBA00022741"/>
    </source>
</evidence>
<dbReference type="Gene3D" id="3.40.50.300">
    <property type="entry name" value="P-loop containing nucleotide triphosphate hydrolases"/>
    <property type="match status" value="1"/>
</dbReference>
<dbReference type="InterPro" id="IPR050445">
    <property type="entry name" value="Bact_polysacc_biosynth/exp"/>
</dbReference>
<dbReference type="PANTHER" id="PTHR32309">
    <property type="entry name" value="TYROSINE-PROTEIN KINASE"/>
    <property type="match status" value="1"/>
</dbReference>
<feature type="transmembrane region" description="Helical" evidence="3">
    <location>
        <begin position="175"/>
        <end position="192"/>
    </location>
</feature>
<dbReference type="InterPro" id="IPR027417">
    <property type="entry name" value="P-loop_NTPase"/>
</dbReference>
<keyword evidence="1" id="KW-0547">Nucleotide-binding</keyword>
<keyword evidence="2" id="KW-0067">ATP-binding</keyword>
<dbReference type="SUPFAM" id="SSF52540">
    <property type="entry name" value="P-loop containing nucleoside triphosphate hydrolases"/>
    <property type="match status" value="1"/>
</dbReference>
<keyword evidence="3" id="KW-0472">Membrane</keyword>
<dbReference type="PANTHER" id="PTHR32309:SF13">
    <property type="entry name" value="FERRIC ENTEROBACTIN TRANSPORT PROTEIN FEPE"/>
    <property type="match status" value="1"/>
</dbReference>
<dbReference type="EMBL" id="VUMG01000001">
    <property type="protein sequence ID" value="MSS44784.1"/>
    <property type="molecule type" value="Genomic_DNA"/>
</dbReference>
<gene>
    <name evidence="4" type="ORF">FYJ43_01665</name>
</gene>
<keyword evidence="5" id="KW-1185">Reference proteome</keyword>
<sequence>MQLRTMFRNARHFLASSAIVAVIVAVVAGVGHFAISHTSYEAEADVMFTSEAFQTFDNPSAASEYTTHLITSYSDYLTSAAVLEPLGASLHPAVSSKSLEQSVKVTPSPMFMQIVYSSDDEASTKRVVSNLVKELEKVVSQAPHAKGDKPLLSIVHASVTTAPVQGTDRSITKSIVVGILIGLLVGLIYLFVRAILTTTIHDPEDIAEVVDSSILGRVSTSPSASEITPLAHNISFMPARDGIRSVALCPTSERTNAGAISSAVAGSLTRTGTNTVLIDADLAHASATQARGLDRSTTGLSDLLAGRATTADVLITGTQDEADVIPAGTATDNSGELLSDEKFASLLQELGSHYDTVIVNAAAGFEASDSLTVASKTTSAVVVVGQAVTPKRALSDHLELLSMSRAHLDGVVLARR</sequence>
<dbReference type="GO" id="GO:0005886">
    <property type="term" value="C:plasma membrane"/>
    <property type="evidence" value="ECO:0007669"/>
    <property type="project" value="TreeGrafter"/>
</dbReference>
<proteinExistence type="predicted"/>
<name>A0A7K0J4C8_9ACTN</name>
<evidence type="ECO:0000313" key="4">
    <source>
        <dbReference type="EMBL" id="MSS44784.1"/>
    </source>
</evidence>
<dbReference type="CDD" id="cd05387">
    <property type="entry name" value="BY-kinase"/>
    <property type="match status" value="1"/>
</dbReference>
<reference evidence="4 5" key="1">
    <citation type="submission" date="2019-08" db="EMBL/GenBank/DDBJ databases">
        <title>In-depth cultivation of the pig gut microbiome towards novel bacterial diversity and tailored functional studies.</title>
        <authorList>
            <person name="Wylensek D."/>
            <person name="Hitch T.C.A."/>
            <person name="Clavel T."/>
        </authorList>
    </citation>
    <scope>NUCLEOTIDE SEQUENCE [LARGE SCALE GENOMIC DNA]</scope>
    <source>
        <strain evidence="4 5">WCA-380-WT-3A</strain>
    </source>
</reference>
<protein>
    <submittedName>
        <fullName evidence="4">Protein tyrosine kinase</fullName>
    </submittedName>
</protein>
<dbReference type="Proteomes" id="UP000466104">
    <property type="component" value="Unassembled WGS sequence"/>
</dbReference>
<evidence type="ECO:0000256" key="2">
    <source>
        <dbReference type="ARBA" id="ARBA00022840"/>
    </source>
</evidence>
<keyword evidence="3" id="KW-1133">Transmembrane helix</keyword>
<comment type="caution">
    <text evidence="4">The sequence shown here is derived from an EMBL/GenBank/DDBJ whole genome shotgun (WGS) entry which is preliminary data.</text>
</comment>
<accession>A0A7K0J4C8</accession>